<keyword evidence="3" id="KW-1185">Reference proteome</keyword>
<feature type="region of interest" description="Disordered" evidence="1">
    <location>
        <begin position="108"/>
        <end position="153"/>
    </location>
</feature>
<evidence type="ECO:0000313" key="3">
    <source>
        <dbReference type="Proteomes" id="UP000042958"/>
    </source>
</evidence>
<protein>
    <recommendedName>
        <fullName evidence="4">BZIP domain-containing protein</fullName>
    </recommendedName>
</protein>
<evidence type="ECO:0000256" key="1">
    <source>
        <dbReference type="SAM" id="MobiDB-lite"/>
    </source>
</evidence>
<dbReference type="CDD" id="cd14688">
    <property type="entry name" value="bZIP_YAP"/>
    <property type="match status" value="1"/>
</dbReference>
<organism evidence="2 3">
    <name type="scientific">Penicillium brasilianum</name>
    <dbReference type="NCBI Taxonomy" id="104259"/>
    <lineage>
        <taxon>Eukaryota</taxon>
        <taxon>Fungi</taxon>
        <taxon>Dikarya</taxon>
        <taxon>Ascomycota</taxon>
        <taxon>Pezizomycotina</taxon>
        <taxon>Eurotiomycetes</taxon>
        <taxon>Eurotiomycetidae</taxon>
        <taxon>Eurotiales</taxon>
        <taxon>Aspergillaceae</taxon>
        <taxon>Penicillium</taxon>
    </lineage>
</organism>
<sequence>MDAENSQKNVERLARVRENQRKSRARKQEYVRELEQRLATFKNEAQQKDIQNRLASQKLEAENRHLRTLLGSLGISAELVQQYLQLADQGTVVNRKVAIPAMQRPAELPVLSPSTSSETNPRSSSARGSASSTCSTATDGSTPRETAGTPTSYTPITYAPNACAPVASAPSTCGPTNCAQSSCGPTSCAPVKVEPKEPQSPLQPPLQQPSQQPPQQVLQQPPQQPSIQPKRANPSLCDCSPGAQIPEGDGDLLNTTLCGMAEELINQYNTSGIDIEEIRKRLWAGFKAGTRGDGCRVENQVLFQVLDEISNSI</sequence>
<feature type="compositionally biased region" description="Basic and acidic residues" evidence="1">
    <location>
        <begin position="9"/>
        <end position="28"/>
    </location>
</feature>
<dbReference type="Gene3D" id="1.20.5.170">
    <property type="match status" value="1"/>
</dbReference>
<dbReference type="AlphaFoldDB" id="A0A0F7TH37"/>
<evidence type="ECO:0008006" key="4">
    <source>
        <dbReference type="Google" id="ProtNLM"/>
    </source>
</evidence>
<reference evidence="3" key="1">
    <citation type="journal article" date="2015" name="Genome Announc.">
        <title>Draft genome sequence of the fungus Penicillium brasilianum MG11.</title>
        <authorList>
            <person name="Horn F."/>
            <person name="Linde J."/>
            <person name="Mattern D.J."/>
            <person name="Walther G."/>
            <person name="Guthke R."/>
            <person name="Brakhage A.A."/>
            <person name="Valiante V."/>
        </authorList>
    </citation>
    <scope>NUCLEOTIDE SEQUENCE [LARGE SCALE GENOMIC DNA]</scope>
    <source>
        <strain evidence="3">MG11</strain>
    </source>
</reference>
<feature type="compositionally biased region" description="Low complexity" evidence="1">
    <location>
        <begin position="112"/>
        <end position="141"/>
    </location>
</feature>
<name>A0A0F7TH37_PENBI</name>
<dbReference type="EMBL" id="CDHK01000001">
    <property type="protein sequence ID" value="CEJ54308.1"/>
    <property type="molecule type" value="Genomic_DNA"/>
</dbReference>
<dbReference type="OrthoDB" id="4505928at2759"/>
<dbReference type="PANTHER" id="PTHR42070">
    <property type="entry name" value="FILAMENT ASSOCIATED PROTEIN, PUTATIVE (AFU_ORTHOLOGUE AFUA_8G06630)-RELATED"/>
    <property type="match status" value="1"/>
</dbReference>
<feature type="region of interest" description="Disordered" evidence="1">
    <location>
        <begin position="193"/>
        <end position="243"/>
    </location>
</feature>
<feature type="compositionally biased region" description="Low complexity" evidence="1">
    <location>
        <begin position="208"/>
        <end position="229"/>
    </location>
</feature>
<gene>
    <name evidence="2" type="ORF">PMG11_00626</name>
</gene>
<dbReference type="STRING" id="104259.A0A0F7TH37"/>
<dbReference type="Proteomes" id="UP000042958">
    <property type="component" value="Unassembled WGS sequence"/>
</dbReference>
<feature type="region of interest" description="Disordered" evidence="1">
    <location>
        <begin position="1"/>
        <end position="28"/>
    </location>
</feature>
<proteinExistence type="predicted"/>
<dbReference type="PANTHER" id="PTHR42070:SF1">
    <property type="entry name" value="FILAMENT ASSOCIATED PROTEIN, PUTATIVE (AFU_ORTHOLOGUE AFUA_8G06630)-RELATED"/>
    <property type="match status" value="1"/>
</dbReference>
<evidence type="ECO:0000313" key="2">
    <source>
        <dbReference type="EMBL" id="CEJ54308.1"/>
    </source>
</evidence>
<accession>A0A0F7TH37</accession>